<evidence type="ECO:0000256" key="5">
    <source>
        <dbReference type="ARBA" id="ARBA00038359"/>
    </source>
</evidence>
<sequence>MARRDESAPDEVPNYAGRLLAAIWSLTIASAVFLTLRMYCRLTRNRALWWDDWLLIASWITVLISTALLTEGTKWGIGLHFDDMELEKMPTMSLLSYIAGFSTILGAAWSKTSFAVTLLRIADERWTKWLIWFIIISVNVVLGVSGLILWISCWPVTKLWHYDMEGTCWPKEIAERYQTFTSVYSGTLDIVLAILPWKIIWALTINKREKIGVMVAMSMGVFAGIVAFLKIISLGDISDSSCNPQATTVDIKVFGTAEPAISIIAASIPVLRAFIHKHTTQQTRSATFVHLGPYPRSRSTASAKKESDEVLVSSSSRISHTPVDGQNLPLENLEEAGTSASRALGR</sequence>
<feature type="domain" description="Rhodopsin" evidence="8">
    <location>
        <begin position="36"/>
        <end position="276"/>
    </location>
</feature>
<name>A0AAN6PS74_9PEZI</name>
<reference evidence="9" key="2">
    <citation type="submission" date="2023-05" db="EMBL/GenBank/DDBJ databases">
        <authorList>
            <consortium name="Lawrence Berkeley National Laboratory"/>
            <person name="Steindorff A."/>
            <person name="Hensen N."/>
            <person name="Bonometti L."/>
            <person name="Westerberg I."/>
            <person name="Brannstrom I.O."/>
            <person name="Guillou S."/>
            <person name="Cros-Aarteil S."/>
            <person name="Calhoun S."/>
            <person name="Haridas S."/>
            <person name="Kuo A."/>
            <person name="Mondo S."/>
            <person name="Pangilinan J."/>
            <person name="Riley R."/>
            <person name="Labutti K."/>
            <person name="Andreopoulos B."/>
            <person name="Lipzen A."/>
            <person name="Chen C."/>
            <person name="Yanf M."/>
            <person name="Daum C."/>
            <person name="Ng V."/>
            <person name="Clum A."/>
            <person name="Ohm R."/>
            <person name="Martin F."/>
            <person name="Silar P."/>
            <person name="Natvig D."/>
            <person name="Lalanne C."/>
            <person name="Gautier V."/>
            <person name="Ament-Velasquez S.L."/>
            <person name="Kruys A."/>
            <person name="Hutchinson M.I."/>
            <person name="Powell A.J."/>
            <person name="Barry K."/>
            <person name="Miller A.N."/>
            <person name="Grigoriev I.V."/>
            <person name="Debuchy R."/>
            <person name="Gladieux P."/>
            <person name="Thoren M.H."/>
            <person name="Johannesson H."/>
        </authorList>
    </citation>
    <scope>NUCLEOTIDE SEQUENCE</scope>
    <source>
        <strain evidence="9">CBS 757.83</strain>
    </source>
</reference>
<evidence type="ECO:0000256" key="1">
    <source>
        <dbReference type="ARBA" id="ARBA00004141"/>
    </source>
</evidence>
<evidence type="ECO:0000256" key="6">
    <source>
        <dbReference type="SAM" id="MobiDB-lite"/>
    </source>
</evidence>
<feature type="transmembrane region" description="Helical" evidence="7">
    <location>
        <begin position="15"/>
        <end position="36"/>
    </location>
</feature>
<gene>
    <name evidence="9" type="ORF">N658DRAFT_435379</name>
</gene>
<comment type="caution">
    <text evidence="9">The sequence shown here is derived from an EMBL/GenBank/DDBJ whole genome shotgun (WGS) entry which is preliminary data.</text>
</comment>
<dbReference type="EMBL" id="MU863697">
    <property type="protein sequence ID" value="KAK4096768.1"/>
    <property type="molecule type" value="Genomic_DNA"/>
</dbReference>
<comment type="similarity">
    <text evidence="5">Belongs to the SAT4 family.</text>
</comment>
<feature type="transmembrane region" description="Helical" evidence="7">
    <location>
        <begin position="253"/>
        <end position="275"/>
    </location>
</feature>
<evidence type="ECO:0000313" key="10">
    <source>
        <dbReference type="Proteomes" id="UP001305647"/>
    </source>
</evidence>
<evidence type="ECO:0000256" key="3">
    <source>
        <dbReference type="ARBA" id="ARBA00022989"/>
    </source>
</evidence>
<feature type="transmembrane region" description="Helical" evidence="7">
    <location>
        <begin position="183"/>
        <end position="204"/>
    </location>
</feature>
<dbReference type="Pfam" id="PF20684">
    <property type="entry name" value="Fung_rhodopsin"/>
    <property type="match status" value="1"/>
</dbReference>
<feature type="transmembrane region" description="Helical" evidence="7">
    <location>
        <begin position="89"/>
        <end position="109"/>
    </location>
</feature>
<evidence type="ECO:0000256" key="2">
    <source>
        <dbReference type="ARBA" id="ARBA00022692"/>
    </source>
</evidence>
<comment type="subcellular location">
    <subcellularLocation>
        <location evidence="1">Membrane</location>
        <topology evidence="1">Multi-pass membrane protein</topology>
    </subcellularLocation>
</comment>
<dbReference type="InterPro" id="IPR052337">
    <property type="entry name" value="SAT4-like"/>
</dbReference>
<dbReference type="PANTHER" id="PTHR33048">
    <property type="entry name" value="PTH11-LIKE INTEGRAL MEMBRANE PROTEIN (AFU_ORTHOLOGUE AFUA_5G11245)"/>
    <property type="match status" value="1"/>
</dbReference>
<evidence type="ECO:0000256" key="7">
    <source>
        <dbReference type="SAM" id="Phobius"/>
    </source>
</evidence>
<dbReference type="GO" id="GO:0016020">
    <property type="term" value="C:membrane"/>
    <property type="evidence" value="ECO:0007669"/>
    <property type="project" value="UniProtKB-SubCell"/>
</dbReference>
<keyword evidence="3 7" id="KW-1133">Transmembrane helix</keyword>
<accession>A0AAN6PS74</accession>
<feature type="transmembrane region" description="Helical" evidence="7">
    <location>
        <begin position="48"/>
        <end position="69"/>
    </location>
</feature>
<reference evidence="9" key="1">
    <citation type="journal article" date="2023" name="Mol. Phylogenet. Evol.">
        <title>Genome-scale phylogeny and comparative genomics of the fungal order Sordariales.</title>
        <authorList>
            <person name="Hensen N."/>
            <person name="Bonometti L."/>
            <person name="Westerberg I."/>
            <person name="Brannstrom I.O."/>
            <person name="Guillou S."/>
            <person name="Cros-Aarteil S."/>
            <person name="Calhoun S."/>
            <person name="Haridas S."/>
            <person name="Kuo A."/>
            <person name="Mondo S."/>
            <person name="Pangilinan J."/>
            <person name="Riley R."/>
            <person name="LaButti K."/>
            <person name="Andreopoulos B."/>
            <person name="Lipzen A."/>
            <person name="Chen C."/>
            <person name="Yan M."/>
            <person name="Daum C."/>
            <person name="Ng V."/>
            <person name="Clum A."/>
            <person name="Steindorff A."/>
            <person name="Ohm R.A."/>
            <person name="Martin F."/>
            <person name="Silar P."/>
            <person name="Natvig D.O."/>
            <person name="Lalanne C."/>
            <person name="Gautier V."/>
            <person name="Ament-Velasquez S.L."/>
            <person name="Kruys A."/>
            <person name="Hutchinson M.I."/>
            <person name="Powell A.J."/>
            <person name="Barry K."/>
            <person name="Miller A.N."/>
            <person name="Grigoriev I.V."/>
            <person name="Debuchy R."/>
            <person name="Gladieux P."/>
            <person name="Hiltunen Thoren M."/>
            <person name="Johannesson H."/>
        </authorList>
    </citation>
    <scope>NUCLEOTIDE SEQUENCE</scope>
    <source>
        <strain evidence="9">CBS 757.83</strain>
    </source>
</reference>
<dbReference type="AlphaFoldDB" id="A0AAN6PS74"/>
<feature type="transmembrane region" description="Helical" evidence="7">
    <location>
        <begin position="211"/>
        <end position="233"/>
    </location>
</feature>
<proteinExistence type="inferred from homology"/>
<dbReference type="Proteomes" id="UP001305647">
    <property type="component" value="Unassembled WGS sequence"/>
</dbReference>
<dbReference type="InterPro" id="IPR049326">
    <property type="entry name" value="Rhodopsin_dom_fungi"/>
</dbReference>
<evidence type="ECO:0000313" key="9">
    <source>
        <dbReference type="EMBL" id="KAK4096768.1"/>
    </source>
</evidence>
<protein>
    <recommendedName>
        <fullName evidence="8">Rhodopsin domain-containing protein</fullName>
    </recommendedName>
</protein>
<keyword evidence="4 7" id="KW-0472">Membrane</keyword>
<dbReference type="PANTHER" id="PTHR33048:SF42">
    <property type="entry name" value="INTEGRAL MEMBRANE PROTEIN"/>
    <property type="match status" value="1"/>
</dbReference>
<keyword evidence="10" id="KW-1185">Reference proteome</keyword>
<organism evidence="9 10">
    <name type="scientific">Parathielavia hyrcaniae</name>
    <dbReference type="NCBI Taxonomy" id="113614"/>
    <lineage>
        <taxon>Eukaryota</taxon>
        <taxon>Fungi</taxon>
        <taxon>Dikarya</taxon>
        <taxon>Ascomycota</taxon>
        <taxon>Pezizomycotina</taxon>
        <taxon>Sordariomycetes</taxon>
        <taxon>Sordariomycetidae</taxon>
        <taxon>Sordariales</taxon>
        <taxon>Chaetomiaceae</taxon>
        <taxon>Parathielavia</taxon>
    </lineage>
</organism>
<keyword evidence="2 7" id="KW-0812">Transmembrane</keyword>
<evidence type="ECO:0000256" key="4">
    <source>
        <dbReference type="ARBA" id="ARBA00023136"/>
    </source>
</evidence>
<feature type="transmembrane region" description="Helical" evidence="7">
    <location>
        <begin position="129"/>
        <end position="151"/>
    </location>
</feature>
<evidence type="ECO:0000259" key="8">
    <source>
        <dbReference type="Pfam" id="PF20684"/>
    </source>
</evidence>
<feature type="region of interest" description="Disordered" evidence="6">
    <location>
        <begin position="311"/>
        <end position="346"/>
    </location>
</feature>